<proteinExistence type="predicted"/>
<accession>A0A6J5KIJ0</accession>
<reference evidence="1" key="1">
    <citation type="submission" date="2020-04" db="EMBL/GenBank/DDBJ databases">
        <authorList>
            <person name="Chiriac C."/>
            <person name="Salcher M."/>
            <person name="Ghai R."/>
            <person name="Kavagutti S V."/>
        </authorList>
    </citation>
    <scope>NUCLEOTIDE SEQUENCE</scope>
</reference>
<name>A0A6J5KIJ0_9CAUD</name>
<dbReference type="EMBL" id="LR796155">
    <property type="protein sequence ID" value="CAB4121948.1"/>
    <property type="molecule type" value="Genomic_DNA"/>
</dbReference>
<evidence type="ECO:0000313" key="1">
    <source>
        <dbReference type="EMBL" id="CAB4121948.1"/>
    </source>
</evidence>
<organism evidence="1">
    <name type="scientific">uncultured Caudovirales phage</name>
    <dbReference type="NCBI Taxonomy" id="2100421"/>
    <lineage>
        <taxon>Viruses</taxon>
        <taxon>Duplodnaviria</taxon>
        <taxon>Heunggongvirae</taxon>
        <taxon>Uroviricota</taxon>
        <taxon>Caudoviricetes</taxon>
        <taxon>Peduoviridae</taxon>
        <taxon>Maltschvirus</taxon>
        <taxon>Maltschvirus maltsch</taxon>
    </lineage>
</organism>
<protein>
    <submittedName>
        <fullName evidence="1">Uncharacterized protein</fullName>
    </submittedName>
</protein>
<gene>
    <name evidence="1" type="ORF">UFOVP16_29</name>
</gene>
<sequence length="109" mass="11225">MARRIAQVAFIASVDQSPYGTGLGFDYPGGIGKMMASATWSGGNARLEMLGPDGSTWLPVDQYAQASVAQLTANGMVTFIAPAGRMRVNITTATNVNASVVGCPENVAG</sequence>